<proteinExistence type="predicted"/>
<dbReference type="EMBL" id="BPLR01000595">
    <property type="protein sequence ID" value="GIY95931.1"/>
    <property type="molecule type" value="Genomic_DNA"/>
</dbReference>
<name>A0AAV4XL78_CAEEX</name>
<dbReference type="Proteomes" id="UP001054945">
    <property type="component" value="Unassembled WGS sequence"/>
</dbReference>
<accession>A0AAV4XL78</accession>
<evidence type="ECO:0000313" key="2">
    <source>
        <dbReference type="Proteomes" id="UP001054945"/>
    </source>
</evidence>
<reference evidence="1 2" key="1">
    <citation type="submission" date="2021-06" db="EMBL/GenBank/DDBJ databases">
        <title>Caerostris extrusa draft genome.</title>
        <authorList>
            <person name="Kono N."/>
            <person name="Arakawa K."/>
        </authorList>
    </citation>
    <scope>NUCLEOTIDE SEQUENCE [LARGE SCALE GENOMIC DNA]</scope>
</reference>
<gene>
    <name evidence="1" type="ORF">CEXT_550711</name>
</gene>
<organism evidence="1 2">
    <name type="scientific">Caerostris extrusa</name>
    <name type="common">Bark spider</name>
    <name type="synonym">Caerostris bankana</name>
    <dbReference type="NCBI Taxonomy" id="172846"/>
    <lineage>
        <taxon>Eukaryota</taxon>
        <taxon>Metazoa</taxon>
        <taxon>Ecdysozoa</taxon>
        <taxon>Arthropoda</taxon>
        <taxon>Chelicerata</taxon>
        <taxon>Arachnida</taxon>
        <taxon>Araneae</taxon>
        <taxon>Araneomorphae</taxon>
        <taxon>Entelegynae</taxon>
        <taxon>Araneoidea</taxon>
        <taxon>Araneidae</taxon>
        <taxon>Caerostris</taxon>
    </lineage>
</organism>
<protein>
    <submittedName>
        <fullName evidence="1">Uncharacterized protein</fullName>
    </submittedName>
</protein>
<comment type="caution">
    <text evidence="1">The sequence shown here is derived from an EMBL/GenBank/DDBJ whole genome shotgun (WGS) entry which is preliminary data.</text>
</comment>
<keyword evidence="2" id="KW-1185">Reference proteome</keyword>
<evidence type="ECO:0000313" key="1">
    <source>
        <dbReference type="EMBL" id="GIY95931.1"/>
    </source>
</evidence>
<sequence>MVATVLYSESVVSKTYIPFIKAKAFLEFILYPTFSDIRFLHQSMLAVLRLLGEFISPTKRREDMCMDKCRMVFLKVLKIQKIPRIL</sequence>
<dbReference type="AlphaFoldDB" id="A0AAV4XL78"/>